<proteinExistence type="predicted"/>
<dbReference type="EMBL" id="KN817608">
    <property type="protein sequence ID" value="KJA17156.1"/>
    <property type="molecule type" value="Genomic_DNA"/>
</dbReference>
<evidence type="ECO:0000313" key="3">
    <source>
        <dbReference type="Proteomes" id="UP000054270"/>
    </source>
</evidence>
<sequence>MCLQHCLCTNSTVGANPTCTTFRIPDPNGSPFRRYDPKSLTSADEQFLHTHTEFVSVPRKGPAFNHGSCWALCLPLPRPAENITLRRVEYTISYATMHDMDSAVVQTEVVIKPWPGRTSYYFVDRESGQGRLPYMDFDGGALCFSATLAVKPGGVGETRGRYVDHRVLEPDIHIDAGTDATIYVVFSVEENPTAGTQRELIVRALAIWQKEEVENHVCEAAKAAAEKEADEKEKERLRLEEERQERLDAKAWRDGETAARIARENPELQAGIEREQSSHAEES</sequence>
<dbReference type="AlphaFoldDB" id="A0A0D2NKS1"/>
<reference evidence="3" key="1">
    <citation type="submission" date="2014-04" db="EMBL/GenBank/DDBJ databases">
        <title>Evolutionary Origins and Diversification of the Mycorrhizal Mutualists.</title>
        <authorList>
            <consortium name="DOE Joint Genome Institute"/>
            <consortium name="Mycorrhizal Genomics Consortium"/>
            <person name="Kohler A."/>
            <person name="Kuo A."/>
            <person name="Nagy L.G."/>
            <person name="Floudas D."/>
            <person name="Copeland A."/>
            <person name="Barry K.W."/>
            <person name="Cichocki N."/>
            <person name="Veneault-Fourrey C."/>
            <person name="LaButti K."/>
            <person name="Lindquist E.A."/>
            <person name="Lipzen A."/>
            <person name="Lundell T."/>
            <person name="Morin E."/>
            <person name="Murat C."/>
            <person name="Riley R."/>
            <person name="Ohm R."/>
            <person name="Sun H."/>
            <person name="Tunlid A."/>
            <person name="Henrissat B."/>
            <person name="Grigoriev I.V."/>
            <person name="Hibbett D.S."/>
            <person name="Martin F."/>
        </authorList>
    </citation>
    <scope>NUCLEOTIDE SEQUENCE [LARGE SCALE GENOMIC DNA]</scope>
    <source>
        <strain evidence="3">FD-334 SS-4</strain>
    </source>
</reference>
<accession>A0A0D2NKS1</accession>
<keyword evidence="3" id="KW-1185">Reference proteome</keyword>
<dbReference type="OrthoDB" id="2423195at2759"/>
<dbReference type="Proteomes" id="UP000054270">
    <property type="component" value="Unassembled WGS sequence"/>
</dbReference>
<evidence type="ECO:0000256" key="1">
    <source>
        <dbReference type="SAM" id="MobiDB-lite"/>
    </source>
</evidence>
<protein>
    <submittedName>
        <fullName evidence="2">Uncharacterized protein</fullName>
    </submittedName>
</protein>
<gene>
    <name evidence="2" type="ORF">HYPSUDRAFT_57856</name>
</gene>
<feature type="region of interest" description="Disordered" evidence="1">
    <location>
        <begin position="224"/>
        <end position="283"/>
    </location>
</feature>
<organism evidence="2 3">
    <name type="scientific">Hypholoma sublateritium (strain FD-334 SS-4)</name>
    <dbReference type="NCBI Taxonomy" id="945553"/>
    <lineage>
        <taxon>Eukaryota</taxon>
        <taxon>Fungi</taxon>
        <taxon>Dikarya</taxon>
        <taxon>Basidiomycota</taxon>
        <taxon>Agaricomycotina</taxon>
        <taxon>Agaricomycetes</taxon>
        <taxon>Agaricomycetidae</taxon>
        <taxon>Agaricales</taxon>
        <taxon>Agaricineae</taxon>
        <taxon>Strophariaceae</taxon>
        <taxon>Hypholoma</taxon>
    </lineage>
</organism>
<name>A0A0D2NKS1_HYPSF</name>
<evidence type="ECO:0000313" key="2">
    <source>
        <dbReference type="EMBL" id="KJA17156.1"/>
    </source>
</evidence>